<dbReference type="Proteomes" id="UP000631034">
    <property type="component" value="Unassembled WGS sequence"/>
</dbReference>
<dbReference type="InterPro" id="IPR012830">
    <property type="entry name" value="Citrate_utilization_prot_B"/>
</dbReference>
<evidence type="ECO:0000256" key="1">
    <source>
        <dbReference type="SAM" id="Phobius"/>
    </source>
</evidence>
<keyword evidence="3" id="KW-1185">Reference proteome</keyword>
<feature type="transmembrane region" description="Helical" evidence="1">
    <location>
        <begin position="117"/>
        <end position="141"/>
    </location>
</feature>
<evidence type="ECO:0000313" key="2">
    <source>
        <dbReference type="EMBL" id="MBE1236347.1"/>
    </source>
</evidence>
<feature type="transmembrane region" description="Helical" evidence="1">
    <location>
        <begin position="162"/>
        <end position="181"/>
    </location>
</feature>
<dbReference type="RefSeq" id="WP_192533211.1">
    <property type="nucleotide sequence ID" value="NZ_JACZHT010000001.1"/>
</dbReference>
<dbReference type="EMBL" id="JACZHT010000001">
    <property type="protein sequence ID" value="MBE1236347.1"/>
    <property type="molecule type" value="Genomic_DNA"/>
</dbReference>
<feature type="transmembrane region" description="Helical" evidence="1">
    <location>
        <begin position="269"/>
        <end position="294"/>
    </location>
</feature>
<keyword evidence="1" id="KW-1133">Transmembrane helix</keyword>
<dbReference type="SUPFAM" id="SSF46548">
    <property type="entry name" value="alpha-helical ferredoxin"/>
    <property type="match status" value="1"/>
</dbReference>
<keyword evidence="1" id="KW-0812">Transmembrane</keyword>
<accession>A0A8J7CNV7</accession>
<sequence length="382" mass="40706">MTHTAGKATVPAGEASPVLDPLMAEARRVLTLCNVCGYCTGYCEMFRSQRRKRALSDADLYYLAVLCHNCRSCYYACQYAPPHAYAINVPALMARVRQRAYREYGWPSLGAGVSDQVVPVFATVLSVLLIVAVPLFLMASVPSDVLFSGHSGPGSFYRIMPWGWMTALGAVTFGFGLLSLVLSSVRFWRLIAPGVSLLSAAAVLPTVLREALLLHNLTGGGYGCTDHDDTPSDIRRRLHQMLVLGVGLCFAASGAGAAAHHFLGWQAPYSWFSLPVLLGTSGGILILGACAGLAGRKMGLDPGPTAPETLKEDTTFLGLLAAVSLSGLALLALRETGIMGILLGLHMGSVMGLFLTFSLGKLRHVPFRLAALSRAALERKHG</sequence>
<dbReference type="AlphaFoldDB" id="A0A8J7CNV7"/>
<name>A0A8J7CNV7_9PROT</name>
<dbReference type="NCBIfam" id="TIGR02484">
    <property type="entry name" value="CitB"/>
    <property type="match status" value="1"/>
</dbReference>
<dbReference type="SUPFAM" id="SSF103501">
    <property type="entry name" value="Respiratory nitrate reductase 1 gamma chain"/>
    <property type="match status" value="1"/>
</dbReference>
<evidence type="ECO:0000313" key="3">
    <source>
        <dbReference type="Proteomes" id="UP000631034"/>
    </source>
</evidence>
<feature type="transmembrane region" description="Helical" evidence="1">
    <location>
        <begin position="339"/>
        <end position="359"/>
    </location>
</feature>
<gene>
    <name evidence="2" type="primary">tcuB</name>
    <name evidence="2" type="ORF">IHV25_01585</name>
</gene>
<proteinExistence type="predicted"/>
<feature type="transmembrane region" description="Helical" evidence="1">
    <location>
        <begin position="242"/>
        <end position="263"/>
    </location>
</feature>
<organism evidence="2 3">
    <name type="scientific">Phaeovibrio sulfidiphilus</name>
    <dbReference type="NCBI Taxonomy" id="1220600"/>
    <lineage>
        <taxon>Bacteria</taxon>
        <taxon>Pseudomonadati</taxon>
        <taxon>Pseudomonadota</taxon>
        <taxon>Alphaproteobacteria</taxon>
        <taxon>Rhodospirillales</taxon>
        <taxon>Rhodospirillaceae</taxon>
        <taxon>Phaeovibrio</taxon>
    </lineage>
</organism>
<keyword evidence="1" id="KW-0472">Membrane</keyword>
<protein>
    <submittedName>
        <fullName evidence="2">Tricarballylate utilization 4Fe-4S protein TcuB</fullName>
    </submittedName>
</protein>
<feature type="transmembrane region" description="Helical" evidence="1">
    <location>
        <begin position="315"/>
        <end position="333"/>
    </location>
</feature>
<dbReference type="InterPro" id="IPR036197">
    <property type="entry name" value="NarG-like_sf"/>
</dbReference>
<comment type="caution">
    <text evidence="2">The sequence shown here is derived from an EMBL/GenBank/DDBJ whole genome shotgun (WGS) entry which is preliminary data.</text>
</comment>
<reference evidence="2" key="1">
    <citation type="submission" date="2020-10" db="EMBL/GenBank/DDBJ databases">
        <title>Genome sequence of the unusual species of purple photosynthetic bacteria, Phaeovibrio sulfidiphilus DSM 23193, type strain.</title>
        <authorList>
            <person name="Kyndt J.A."/>
            <person name="Meyer T.E."/>
        </authorList>
    </citation>
    <scope>NUCLEOTIDE SEQUENCE</scope>
    <source>
        <strain evidence="2">DSM 23193</strain>
    </source>
</reference>